<evidence type="ECO:0000313" key="1">
    <source>
        <dbReference type="EMBL" id="KAH7942329.1"/>
    </source>
</evidence>
<keyword evidence="2" id="KW-1185">Reference proteome</keyword>
<evidence type="ECO:0000313" key="2">
    <source>
        <dbReference type="Proteomes" id="UP000821865"/>
    </source>
</evidence>
<accession>A0ACB8CI10</accession>
<comment type="caution">
    <text evidence="1">The sequence shown here is derived from an EMBL/GenBank/DDBJ whole genome shotgun (WGS) entry which is preliminary data.</text>
</comment>
<reference evidence="1" key="1">
    <citation type="submission" date="2020-05" db="EMBL/GenBank/DDBJ databases">
        <title>Large-scale comparative analyses of tick genomes elucidate their genetic diversity and vector capacities.</title>
        <authorList>
            <person name="Jia N."/>
            <person name="Wang J."/>
            <person name="Shi W."/>
            <person name="Du L."/>
            <person name="Sun Y."/>
            <person name="Zhan W."/>
            <person name="Jiang J."/>
            <person name="Wang Q."/>
            <person name="Zhang B."/>
            <person name="Ji P."/>
            <person name="Sakyi L.B."/>
            <person name="Cui X."/>
            <person name="Yuan T."/>
            <person name="Jiang B."/>
            <person name="Yang W."/>
            <person name="Lam T.T.-Y."/>
            <person name="Chang Q."/>
            <person name="Ding S."/>
            <person name="Wang X."/>
            <person name="Zhu J."/>
            <person name="Ruan X."/>
            <person name="Zhao L."/>
            <person name="Wei J."/>
            <person name="Que T."/>
            <person name="Du C."/>
            <person name="Cheng J."/>
            <person name="Dai P."/>
            <person name="Han X."/>
            <person name="Huang E."/>
            <person name="Gao Y."/>
            <person name="Liu J."/>
            <person name="Shao H."/>
            <person name="Ye R."/>
            <person name="Li L."/>
            <person name="Wei W."/>
            <person name="Wang X."/>
            <person name="Wang C."/>
            <person name="Yang T."/>
            <person name="Huo Q."/>
            <person name="Li W."/>
            <person name="Guo W."/>
            <person name="Chen H."/>
            <person name="Zhou L."/>
            <person name="Ni X."/>
            <person name="Tian J."/>
            <person name="Zhou Y."/>
            <person name="Sheng Y."/>
            <person name="Liu T."/>
            <person name="Pan Y."/>
            <person name="Xia L."/>
            <person name="Li J."/>
            <person name="Zhao F."/>
            <person name="Cao W."/>
        </authorList>
    </citation>
    <scope>NUCLEOTIDE SEQUENCE</scope>
    <source>
        <strain evidence="1">Dsil-2018</strain>
    </source>
</reference>
<protein>
    <submittedName>
        <fullName evidence="1">Uncharacterized protein</fullName>
    </submittedName>
</protein>
<dbReference type="EMBL" id="CM023476">
    <property type="protein sequence ID" value="KAH7942329.1"/>
    <property type="molecule type" value="Genomic_DNA"/>
</dbReference>
<dbReference type="Proteomes" id="UP000821865">
    <property type="component" value="Chromosome 7"/>
</dbReference>
<gene>
    <name evidence="1" type="ORF">HPB49_022937</name>
</gene>
<proteinExistence type="predicted"/>
<organism evidence="1 2">
    <name type="scientific">Dermacentor silvarum</name>
    <name type="common">Tick</name>
    <dbReference type="NCBI Taxonomy" id="543639"/>
    <lineage>
        <taxon>Eukaryota</taxon>
        <taxon>Metazoa</taxon>
        <taxon>Ecdysozoa</taxon>
        <taxon>Arthropoda</taxon>
        <taxon>Chelicerata</taxon>
        <taxon>Arachnida</taxon>
        <taxon>Acari</taxon>
        <taxon>Parasitiformes</taxon>
        <taxon>Ixodida</taxon>
        <taxon>Ixodoidea</taxon>
        <taxon>Ixodidae</taxon>
        <taxon>Rhipicephalinae</taxon>
        <taxon>Dermacentor</taxon>
    </lineage>
</organism>
<sequence>MRFELDRRYGSESGCWRAGEHMRISNRCVVSSTQARLHLVSVFGAGLLVGTALSVIIPEGISTLYLTQIRELVHDVQPGSHGGQKPGDATLTAASGVSHVHLHDDLHGKLEAMDPRNLVGITLVLGFLFMLLVDQLISQHRHHKALAMAVSDPESTNSVHTQGRSFTATLGLVVHAAADGVALGAAATTSNLDTEAVVFLAIMLHKAPAAFALVSFLMHEAVERPTIRKHLLIFSLAAPLLAIITFLAINRGAPQSIASQNATGVALLFSAGTFLYVATVHVLPELVVRHSTHQADNRGRMNTPPNEGFTRTDVLAIVVGTLLPMILTVGHHGH</sequence>
<name>A0ACB8CI10_DERSI</name>